<protein>
    <submittedName>
        <fullName evidence="2">Uncharacterized protein</fullName>
    </submittedName>
</protein>
<keyword evidence="3" id="KW-1185">Reference proteome</keyword>
<dbReference type="OrthoDB" id="10504451at2759"/>
<organism evidence="2 3">
    <name type="scientific">Trichogramma brassicae</name>
    <dbReference type="NCBI Taxonomy" id="86971"/>
    <lineage>
        <taxon>Eukaryota</taxon>
        <taxon>Metazoa</taxon>
        <taxon>Ecdysozoa</taxon>
        <taxon>Arthropoda</taxon>
        <taxon>Hexapoda</taxon>
        <taxon>Insecta</taxon>
        <taxon>Pterygota</taxon>
        <taxon>Neoptera</taxon>
        <taxon>Endopterygota</taxon>
        <taxon>Hymenoptera</taxon>
        <taxon>Apocrita</taxon>
        <taxon>Proctotrupomorpha</taxon>
        <taxon>Chalcidoidea</taxon>
        <taxon>Trichogrammatidae</taxon>
        <taxon>Trichogramma</taxon>
    </lineage>
</organism>
<evidence type="ECO:0000256" key="1">
    <source>
        <dbReference type="SAM" id="MobiDB-lite"/>
    </source>
</evidence>
<accession>A0A6H5IUB0</accession>
<dbReference type="AlphaFoldDB" id="A0A6H5IUB0"/>
<feature type="region of interest" description="Disordered" evidence="1">
    <location>
        <begin position="299"/>
        <end position="351"/>
    </location>
</feature>
<name>A0A6H5IUB0_9HYME</name>
<feature type="region of interest" description="Disordered" evidence="1">
    <location>
        <begin position="96"/>
        <end position="170"/>
    </location>
</feature>
<sequence>MNGLNVDDDVDKLRDRLTRFEIRTRFGDDKAMWDPVQDVASQRPAGSVASNNQAAVEATPLASSPNKLGNNFRQWRNMHNISESSSLMDTVMDGNAERARRVAEEESAESVAESELRGRVDDLVHTEQQRALESSNEGRSESVNREEIVHSSEREEQIAPSEFERGPAAGATSTVRRVAFVNDSNAVNRNKADRATVSGVDGATPAAFVTARSQLYQSEILGAGSNAAQSEPLDLLISGGSSPGRIPEDRGRLVRGVLEENYGRMDRDRLVRGVLEEDCGRIDLKRDIRIERDRGRQRITNRAGDATGSRGSDDVRRNRGLDTGMVTGGCGRRESHEPQGNTCSRTGLRERGDRLTRYENSRYGPNANGWSSVPDGMRGEHRNSMSNSAWNGSVGFNSTLARERNTCDLYRQWGLIFRDSGKNNPELFITRLLTCAGRYQLSLDDICRTLPAVLDMEACAWLEREEKDWITLEDMADAFRLQYCDEGLCGVHARRSAWGSIAASSRIADAATEQTEKECIVRRVQANFSGGDPKEDECNIALRSESGGFIRRDEIKIDTLGKDRAIVRWYETPGHFGEKYHLRFTIVDFSNCKVKTTKLSKNLNQLIKKEHSPWNKGTNWQFSGYLYDDFNKPVYLKGENDFEVVSFDLMDVKKTTVDVEGVASKVDTWLPYPTEPGYEPLISSLSKDKGYLLFEIPPRNWPENHTLTVALIQPNAAEAEVPYTTARPIRPISWLSELRHAKTLSDVLRRSEYRRYRLRTAATAASAAATARRRSFYDFIIYYYSVFLDIFDIVNNCTKYFVMIKIFNLAQSNELDIIHSNSCAPSVKHASDECGC</sequence>
<reference evidence="2 3" key="1">
    <citation type="submission" date="2020-02" db="EMBL/GenBank/DDBJ databases">
        <authorList>
            <person name="Ferguson B K."/>
        </authorList>
    </citation>
    <scope>NUCLEOTIDE SEQUENCE [LARGE SCALE GENOMIC DNA]</scope>
</reference>
<proteinExistence type="predicted"/>
<dbReference type="Proteomes" id="UP000479190">
    <property type="component" value="Unassembled WGS sequence"/>
</dbReference>
<evidence type="ECO:0000313" key="3">
    <source>
        <dbReference type="Proteomes" id="UP000479190"/>
    </source>
</evidence>
<gene>
    <name evidence="2" type="ORF">TBRA_LOCUS10149</name>
</gene>
<dbReference type="EMBL" id="CADCXV010000905">
    <property type="protein sequence ID" value="CAB0038364.1"/>
    <property type="molecule type" value="Genomic_DNA"/>
</dbReference>
<feature type="compositionally biased region" description="Basic and acidic residues" evidence="1">
    <location>
        <begin position="311"/>
        <end position="320"/>
    </location>
</feature>
<feature type="compositionally biased region" description="Basic and acidic residues" evidence="1">
    <location>
        <begin position="114"/>
        <end position="165"/>
    </location>
</feature>
<evidence type="ECO:0000313" key="2">
    <source>
        <dbReference type="EMBL" id="CAB0038364.1"/>
    </source>
</evidence>